<name>A0A7W9PNL8_9NOCA</name>
<sequence length="74" mass="8510">MNSNSCVLRVRRSPSTAGPLPHRYTDKWGNRQLVDCPDCRTPWAPDAVIPRDRLCRTCRTLRAFETPALIEIEE</sequence>
<dbReference type="EMBL" id="JACHIT010000002">
    <property type="protein sequence ID" value="MBB5918928.1"/>
    <property type="molecule type" value="Genomic_DNA"/>
</dbReference>
<evidence type="ECO:0000313" key="1">
    <source>
        <dbReference type="EMBL" id="MBB5918928.1"/>
    </source>
</evidence>
<accession>A0A7W9PNL8</accession>
<comment type="caution">
    <text evidence="1">The sequence shown here is derived from an EMBL/GenBank/DDBJ whole genome shotgun (WGS) entry which is preliminary data.</text>
</comment>
<proteinExistence type="predicted"/>
<keyword evidence="2" id="KW-1185">Reference proteome</keyword>
<organism evidence="1 2">
    <name type="scientific">Nocardia transvalensis</name>
    <dbReference type="NCBI Taxonomy" id="37333"/>
    <lineage>
        <taxon>Bacteria</taxon>
        <taxon>Bacillati</taxon>
        <taxon>Actinomycetota</taxon>
        <taxon>Actinomycetes</taxon>
        <taxon>Mycobacteriales</taxon>
        <taxon>Nocardiaceae</taxon>
        <taxon>Nocardia</taxon>
    </lineage>
</organism>
<evidence type="ECO:0000313" key="2">
    <source>
        <dbReference type="Proteomes" id="UP000540412"/>
    </source>
</evidence>
<dbReference type="Proteomes" id="UP000540412">
    <property type="component" value="Unassembled WGS sequence"/>
</dbReference>
<gene>
    <name evidence="1" type="ORF">BJY24_007840</name>
</gene>
<protein>
    <submittedName>
        <fullName evidence="1">Uncharacterized protein</fullName>
    </submittedName>
</protein>
<reference evidence="1 2" key="1">
    <citation type="submission" date="2020-08" db="EMBL/GenBank/DDBJ databases">
        <title>Sequencing the genomes of 1000 actinobacteria strains.</title>
        <authorList>
            <person name="Klenk H.-P."/>
        </authorList>
    </citation>
    <scope>NUCLEOTIDE SEQUENCE [LARGE SCALE GENOMIC DNA]</scope>
    <source>
        <strain evidence="1 2">DSM 43582</strain>
    </source>
</reference>
<dbReference type="RefSeq" id="WP_040751620.1">
    <property type="nucleotide sequence ID" value="NZ_JACHIT010000002.1"/>
</dbReference>
<dbReference type="AlphaFoldDB" id="A0A7W9PNL8"/>